<dbReference type="InterPro" id="IPR027417">
    <property type="entry name" value="P-loop_NTPase"/>
</dbReference>
<accession>A0AAW0QRB8</accession>
<dbReference type="InterPro" id="IPR002110">
    <property type="entry name" value="Ankyrin_rpt"/>
</dbReference>
<evidence type="ECO:0000259" key="3">
    <source>
        <dbReference type="Pfam" id="PF17111"/>
    </source>
</evidence>
<dbReference type="SMART" id="SM00248">
    <property type="entry name" value="ANK"/>
    <property type="match status" value="15"/>
</dbReference>
<dbReference type="InterPro" id="IPR036770">
    <property type="entry name" value="Ankyrin_rpt-contain_sf"/>
</dbReference>
<evidence type="ECO:0000259" key="4">
    <source>
        <dbReference type="Pfam" id="PF24883"/>
    </source>
</evidence>
<dbReference type="Pfam" id="PF24883">
    <property type="entry name" value="NPHP3_N"/>
    <property type="match status" value="1"/>
</dbReference>
<dbReference type="PROSITE" id="PS50297">
    <property type="entry name" value="ANK_REP_REGION"/>
    <property type="match status" value="2"/>
</dbReference>
<evidence type="ECO:0000313" key="5">
    <source>
        <dbReference type="EMBL" id="KAK8101991.1"/>
    </source>
</evidence>
<dbReference type="Pfam" id="PF17111">
    <property type="entry name" value="PigL_N"/>
    <property type="match status" value="1"/>
</dbReference>
<evidence type="ECO:0000256" key="1">
    <source>
        <dbReference type="ARBA" id="ARBA00022737"/>
    </source>
</evidence>
<feature type="repeat" description="ANK" evidence="2">
    <location>
        <begin position="1548"/>
        <end position="1580"/>
    </location>
</feature>
<dbReference type="EMBL" id="JAQQWP010000009">
    <property type="protein sequence ID" value="KAK8101991.1"/>
    <property type="molecule type" value="Genomic_DNA"/>
</dbReference>
<feature type="domain" description="Nephrocystin 3-like N-terminal" evidence="4">
    <location>
        <begin position="210"/>
        <end position="373"/>
    </location>
</feature>
<keyword evidence="6" id="KW-1185">Reference proteome</keyword>
<reference evidence="5 6" key="1">
    <citation type="submission" date="2023-01" db="EMBL/GenBank/DDBJ databases">
        <title>Analysis of 21 Apiospora genomes using comparative genomics revels a genus with tremendous synthesis potential of carbohydrate active enzymes and secondary metabolites.</title>
        <authorList>
            <person name="Sorensen T."/>
        </authorList>
    </citation>
    <scope>NUCLEOTIDE SEQUENCE [LARGE SCALE GENOMIC DNA]</scope>
    <source>
        <strain evidence="5 6">CBS 117206</strain>
    </source>
</reference>
<gene>
    <name evidence="5" type="ORF">PG999_012365</name>
</gene>
<dbReference type="InterPro" id="IPR056884">
    <property type="entry name" value="NPHP3-like_N"/>
</dbReference>
<keyword evidence="1" id="KW-0677">Repeat</keyword>
<feature type="repeat" description="ANK" evidence="2">
    <location>
        <begin position="1582"/>
        <end position="1607"/>
    </location>
</feature>
<dbReference type="PROSITE" id="PS50088">
    <property type="entry name" value="ANK_REPEAT"/>
    <property type="match status" value="3"/>
</dbReference>
<dbReference type="SUPFAM" id="SSF48403">
    <property type="entry name" value="Ankyrin repeat"/>
    <property type="match status" value="3"/>
</dbReference>
<dbReference type="Pfam" id="PF13637">
    <property type="entry name" value="Ank_4"/>
    <property type="match status" value="1"/>
</dbReference>
<evidence type="ECO:0000313" key="6">
    <source>
        <dbReference type="Proteomes" id="UP001392437"/>
    </source>
</evidence>
<evidence type="ECO:0000256" key="2">
    <source>
        <dbReference type="PROSITE-ProRule" id="PRU00023"/>
    </source>
</evidence>
<dbReference type="Pfam" id="PF00023">
    <property type="entry name" value="Ank"/>
    <property type="match status" value="2"/>
</dbReference>
<proteinExistence type="predicted"/>
<dbReference type="Proteomes" id="UP001392437">
    <property type="component" value="Unassembled WGS sequence"/>
</dbReference>
<sequence length="2227" mass="248935">MADPLSIAASIAGVVTLADLVFGRLYKYAKKAKDAPVEVKQLSAQVNQLGGLLNSLARLARALHGELFDVSLRMEHVDACSFVLTKLDKMLQKAEKDLEKPGQLDRLQRKMKWPFSTSQVKEYMTELSIHQESISLALSADTMNGLLHCLSFERKILDTAEEIRREVRETRKITRRIEESSERTKILNAFLIHNPQEGYEMSLSLRHPRTGLWLLRLPAFQTWLDSPGSKLWLSGIPGAGKTVLAASIIEAALTRSSDRIAVGFYFCDYKTEATWTPTNILSVIATQLALQNEEAYEELASFYERLHPPNGLPRSPRALEMSMILSTMTSKFDRVFIIVDALDECGQYTASVVETLASYANDNDNTCVALLSRDEDEIRFGLGDDFQNVEIAAHSEDVAEYVSSEIQERVRTGRLRVGGGDLLAEIQQKLVSKAHGMFRWVTCQLDHLGECQSDQACREALDTLPPDLEETYIRILQRIRQSQQVLVEMTLNFVGYISKDLSIPMLQQAVSVRPDQRWVSSQDVIYEEAISRACSSLVRKTNDGKHFEFAHFSVREFLESENLNRVNLDRFRISQSRCSMIFASQCLRYIQLDNFAHDRWRAAPEVHGGEVPPNNRVPPFYDVAAISWLRHGRLEWRHNGEFRDLAVKLFNRQKTVTFIGWATYLLDRLHTMALKDATNTRLSPNESGMLSMKLVVQELRFTPLHLAAILGFPEICEKLIGEGLDPSLVCRLGSPMSCAVSSIDALQTDVVAPPVSTLHEIKRLIHRDDKQSLPHDISKTVSIIVDAKKYDSLVSTLAGCPTLMRSAISTSGAIADFSMIPTLLQNGMEASSEDRKSFRVQLAILCRDIANKYPVKSGSYAPRLVKTAPEMRLETLIRSLNSLIDVSPSAFALCSIAWKEAVEQDLSFTSDITIVNTQISLDDEALKELGFAGATGGDITKLNAYLDDPRTSIDALVRGKVSLHGNTLLHCALGRPHAGFRGFESHLAVTRRLLEAGCLPTIANSKGQTALHVWSWGDDADESQQQKLEDLVRDLFQKGASIQTKDITSGANALHCWASKGSVRTLGAVFRVASSDDAESALETTDDEGATPLTRAMECNHVDTARFLLRYGRSARHAIDKLDKSKLLSLMGGIDSTSLLRELIAVGFPIISDDGDSALHHVKEATPMDCIKVLKENLPDHCSRRFNDRLPVEIYLREWFSHPTNRTAQDQSADNQDRHFKAIEELSNLGNQMSRDTNGMSVWGYAVRCVLMVRPSRQSRSFIPTGLGYIIQLGYMGSHEKRSGECGLIPLLQVLDLSTRPPHNTWRVSPEFLMDVAQITGYWQQFRTSPMALDLLHSAYFPTLHIPLIQFLLDKGVLRDVPAAHITLRSIGIPECNNSDLLPGIQLILDHVPESVYNEIDPEEYESGLIHCTRSVWMTEEFIRRGADPNMRTSHRRERTPALVHHILGRRPNVAMCLLKNGARPQDANLDGVNALHAAVIASNVGILESILPILGFSSWYSTCEMFCFNRLRVMNLLDLSAIHGRLDRMKFLLKHDEAQKFNRDRFYAWQTIHFAAMKGHDKIIHYMHQQGFDINTRDPRSGYTPLHAAVEQRNVSTVKTLMKLGATSTEDYQGRAPFVLALLMDWPKIVAAFDQTSSGVDSISNHGLVHSSHLAPTKHKLMLVFEQAVEEGNLALCKRLRQAGYPLDGDLSCGGCSLLQLALARCESDIALWLVKEGASTTKSSRKCFAHSLNKTFVSRGKARCGHPCLRSAATLCLSCEQINVESTEVILRAYVKEGGDMFDKKLLMFAAKSGIPEKLRSWLNVLKSAWIRSSVNDDNTAGTTSDMFRKVGGIDQLVKAYDKAKGHANQSIIADYIADALQDDEPCPVSAILPLFSRGWETRLENAKFHSASLWMCPDTKGETPIHVSCRNLSLDVMRFLLHHGVDYQTLNVYGESVLDAALDVGSVEKFILFLSLGIDPHHQDIYGVSAIHIAMSDETFTASILNHDLKLSETAPIPWQDCGYRTHILFDNHFRMYQRKIGQNSLLRIANLQPEKCWSPLCRMTLHGNIQAMSHIIDLGAVIDYEGSPYGSALMLACAACAVPAVKLLVYRGASLYYETSAGQRRSALAVASASSSLTQWLLVTRFTEQPKLCSSAATDREEEACKPWSGSAKAEYLIMESDERDEDESSFDYYKRLMEIRRSMRGKVVPASGRGRTYRPSRLIPVETVRRHPQDKRAPLEGS</sequence>
<dbReference type="SUPFAM" id="SSF52540">
    <property type="entry name" value="P-loop containing nucleoside triphosphate hydrolases"/>
    <property type="match status" value="1"/>
</dbReference>
<dbReference type="InterPro" id="IPR031348">
    <property type="entry name" value="PigL_N"/>
</dbReference>
<protein>
    <recommendedName>
        <fullName evidence="7">Ankyrin repeat-containing protein</fullName>
    </recommendedName>
</protein>
<dbReference type="PANTHER" id="PTHR10039">
    <property type="entry name" value="AMELOGENIN"/>
    <property type="match status" value="1"/>
</dbReference>
<dbReference type="PANTHER" id="PTHR10039:SF15">
    <property type="entry name" value="NACHT DOMAIN-CONTAINING PROTEIN"/>
    <property type="match status" value="1"/>
</dbReference>
<feature type="repeat" description="ANK" evidence="2">
    <location>
        <begin position="1903"/>
        <end position="1935"/>
    </location>
</feature>
<name>A0AAW0QRB8_9PEZI</name>
<dbReference type="Gene3D" id="3.40.50.300">
    <property type="entry name" value="P-loop containing nucleotide triphosphate hydrolases"/>
    <property type="match status" value="1"/>
</dbReference>
<keyword evidence="2" id="KW-0040">ANK repeat</keyword>
<feature type="domain" description="Azaphilone pigments biosynthesis cluster protein L N-terminal" evidence="3">
    <location>
        <begin position="2"/>
        <end position="163"/>
    </location>
</feature>
<dbReference type="Gene3D" id="1.25.40.20">
    <property type="entry name" value="Ankyrin repeat-containing domain"/>
    <property type="match status" value="5"/>
</dbReference>
<organism evidence="5 6">
    <name type="scientific">Apiospora kogelbergensis</name>
    <dbReference type="NCBI Taxonomy" id="1337665"/>
    <lineage>
        <taxon>Eukaryota</taxon>
        <taxon>Fungi</taxon>
        <taxon>Dikarya</taxon>
        <taxon>Ascomycota</taxon>
        <taxon>Pezizomycotina</taxon>
        <taxon>Sordariomycetes</taxon>
        <taxon>Xylariomycetidae</taxon>
        <taxon>Amphisphaeriales</taxon>
        <taxon>Apiosporaceae</taxon>
        <taxon>Apiospora</taxon>
    </lineage>
</organism>
<evidence type="ECO:0008006" key="7">
    <source>
        <dbReference type="Google" id="ProtNLM"/>
    </source>
</evidence>
<comment type="caution">
    <text evidence="5">The sequence shown here is derived from an EMBL/GenBank/DDBJ whole genome shotgun (WGS) entry which is preliminary data.</text>
</comment>